<evidence type="ECO:0000256" key="2">
    <source>
        <dbReference type="SAM" id="Phobius"/>
    </source>
</evidence>
<name>A0A1N6S721_AQUAC</name>
<dbReference type="EMBL" id="FTMP01000003">
    <property type="protein sequence ID" value="SIQ36891.1"/>
    <property type="molecule type" value="Genomic_DNA"/>
</dbReference>
<feature type="transmembrane region" description="Helical" evidence="2">
    <location>
        <begin position="14"/>
        <end position="35"/>
    </location>
</feature>
<proteinExistence type="predicted"/>
<dbReference type="Proteomes" id="UP000185841">
    <property type="component" value="Unassembled WGS sequence"/>
</dbReference>
<keyword evidence="2" id="KW-0812">Transmembrane</keyword>
<feature type="region of interest" description="Disordered" evidence="1">
    <location>
        <begin position="134"/>
        <end position="161"/>
    </location>
</feature>
<dbReference type="AlphaFoldDB" id="A0A1N6S721"/>
<evidence type="ECO:0000313" key="3">
    <source>
        <dbReference type="EMBL" id="SIQ36891.1"/>
    </source>
</evidence>
<organism evidence="3 4">
    <name type="scientific">Aquipseudomonas alcaligenes</name>
    <name type="common">Pseudomonas alcaligenes</name>
    <dbReference type="NCBI Taxonomy" id="43263"/>
    <lineage>
        <taxon>Bacteria</taxon>
        <taxon>Pseudomonadati</taxon>
        <taxon>Pseudomonadota</taxon>
        <taxon>Gammaproteobacteria</taxon>
        <taxon>Pseudomonadales</taxon>
        <taxon>Pseudomonadaceae</taxon>
        <taxon>Aquipseudomonas</taxon>
    </lineage>
</organism>
<keyword evidence="2" id="KW-1133">Transmembrane helix</keyword>
<dbReference type="RefSeq" id="WP_254843360.1">
    <property type="nucleotide sequence ID" value="NZ_FTMP01000003.1"/>
</dbReference>
<sequence>MQVTSLLSTPTTGWLRMALLLALAAAAAGVTWWGLSPRIALQEQRAGTAERDLAEVQAMVELQAGVLVSQQQQLGDLADIERRMQLLGQAVTRNASAHTRALEELKRNDQAIAAYLASPVPGALGRLYERPETTDPAAYRAPDGVQPGAVPAAGAGIDPSE</sequence>
<evidence type="ECO:0000313" key="4">
    <source>
        <dbReference type="Proteomes" id="UP000185841"/>
    </source>
</evidence>
<accession>A0A1N6S721</accession>
<protein>
    <submittedName>
        <fullName evidence="3">Uncharacterized protein</fullName>
    </submittedName>
</protein>
<reference evidence="3 4" key="1">
    <citation type="submission" date="2017-01" db="EMBL/GenBank/DDBJ databases">
        <authorList>
            <person name="Mah S.A."/>
            <person name="Swanson W.J."/>
            <person name="Moy G.W."/>
            <person name="Vacquier V.D."/>
        </authorList>
    </citation>
    <scope>NUCLEOTIDE SEQUENCE [LARGE SCALE GENOMIC DNA]</scope>
    <source>
        <strain evidence="3 4">RU36E</strain>
    </source>
</reference>
<gene>
    <name evidence="3" type="ORF">SAMN05878282_103400</name>
</gene>
<keyword evidence="2" id="KW-0472">Membrane</keyword>
<feature type="compositionally biased region" description="Low complexity" evidence="1">
    <location>
        <begin position="141"/>
        <end position="161"/>
    </location>
</feature>
<evidence type="ECO:0000256" key="1">
    <source>
        <dbReference type="SAM" id="MobiDB-lite"/>
    </source>
</evidence>